<dbReference type="Pfam" id="PF13274">
    <property type="entry name" value="SocA_Panacea"/>
    <property type="match status" value="1"/>
</dbReference>
<dbReference type="EMBL" id="JACIVI010000007">
    <property type="protein sequence ID" value="MBB1163223.1"/>
    <property type="molecule type" value="Genomic_DNA"/>
</dbReference>
<feature type="domain" description="Antitoxin SocA-like Panacea" evidence="1">
    <location>
        <begin position="27"/>
        <end position="134"/>
    </location>
</feature>
<sequence length="185" mass="21065">MFQEQKAAQVAAFFLQREGGRMPHLKLMKLMYLADREAMREHGFPITGDRFVAMPHGPVLSLTLSHIDGDVESSAEGWDSWISDKADHCVEVIRRVDRDALDELSDADIAVLQRVWDTFGSMDKWQIRDYTHDPRHCPEWRDPQGSSHAIRYRDVFRALGMSVAEANAAQAEIEAQSRLARQLSA</sequence>
<keyword evidence="3" id="KW-1185">Reference proteome</keyword>
<reference evidence="2 3" key="1">
    <citation type="submission" date="2020-08" db="EMBL/GenBank/DDBJ databases">
        <title>Aquariorum lacteus gen. nov., sp. nov., a new member of the family Comamonadaceae, isolated from freshwater aquarium.</title>
        <authorList>
            <person name="Chun S.-J."/>
        </authorList>
    </citation>
    <scope>NUCLEOTIDE SEQUENCE [LARGE SCALE GENOMIC DNA]</scope>
    <source>
        <strain evidence="2 3">SJAQ100</strain>
    </source>
</reference>
<accession>A0A839HLU0</accession>
<evidence type="ECO:0000259" key="1">
    <source>
        <dbReference type="Pfam" id="PF13274"/>
    </source>
</evidence>
<protein>
    <submittedName>
        <fullName evidence="2">SocA family protein</fullName>
    </submittedName>
</protein>
<comment type="caution">
    <text evidence="2">The sequence shown here is derived from an EMBL/GenBank/DDBJ whole genome shotgun (WGS) entry which is preliminary data.</text>
</comment>
<dbReference type="Proteomes" id="UP000586093">
    <property type="component" value="Unassembled WGS sequence"/>
</dbReference>
<evidence type="ECO:0000313" key="3">
    <source>
        <dbReference type="Proteomes" id="UP000586093"/>
    </source>
</evidence>
<organism evidence="2 3">
    <name type="scientific">Aquariibacter albus</name>
    <dbReference type="NCBI Taxonomy" id="2759899"/>
    <lineage>
        <taxon>Bacteria</taxon>
        <taxon>Pseudomonadati</taxon>
        <taxon>Pseudomonadota</taxon>
        <taxon>Betaproteobacteria</taxon>
        <taxon>Burkholderiales</taxon>
        <taxon>Sphaerotilaceae</taxon>
        <taxon>Aquariibacter</taxon>
    </lineage>
</organism>
<dbReference type="AlphaFoldDB" id="A0A839HLU0"/>
<dbReference type="RefSeq" id="WP_182665939.1">
    <property type="nucleotide sequence ID" value="NZ_JACIVI010000007.1"/>
</dbReference>
<gene>
    <name evidence="2" type="ORF">H4F90_14715</name>
</gene>
<name>A0A839HLU0_9BURK</name>
<proteinExistence type="predicted"/>
<evidence type="ECO:0000313" key="2">
    <source>
        <dbReference type="EMBL" id="MBB1163223.1"/>
    </source>
</evidence>
<dbReference type="InterPro" id="IPR025272">
    <property type="entry name" value="SocA_Panacea"/>
</dbReference>